<dbReference type="EMBL" id="LR027516">
    <property type="protein sequence ID" value="VCU51609.1"/>
    <property type="molecule type" value="Genomic_DNA"/>
</dbReference>
<name>A0A0E7ZKW5_MYCTX</name>
<evidence type="ECO:0000313" key="12">
    <source>
        <dbReference type="Proteomes" id="UP000048289"/>
    </source>
</evidence>
<evidence type="ECO:0000313" key="3">
    <source>
        <dbReference type="EMBL" id="CFE48336.1"/>
    </source>
</evidence>
<dbReference type="Gene3D" id="3.40.50.1820">
    <property type="entry name" value="alpha/beta hydrolase"/>
    <property type="match status" value="1"/>
</dbReference>
<reference evidence="9 17" key="6">
    <citation type="submission" date="2018-08" db="EMBL/GenBank/DDBJ databases">
        <authorList>
            <person name="Fokvardsen B D."/>
            <person name="Norman A."/>
        </authorList>
    </citation>
    <scope>NUCLEOTIDE SEQUENCE [LARGE SCALE GENOMIC DNA]</scope>
    <source>
        <strain evidence="9 17">DKC2</strain>
    </source>
</reference>
<dbReference type="Proteomes" id="UP000048289">
    <property type="component" value="Unassembled WGS sequence"/>
</dbReference>
<evidence type="ECO:0000313" key="9">
    <source>
        <dbReference type="EMBL" id="VCU51609.1"/>
    </source>
</evidence>
<evidence type="ECO:0000313" key="10">
    <source>
        <dbReference type="Proteomes" id="UP000038802"/>
    </source>
</evidence>
<dbReference type="AlphaFoldDB" id="A0A0E7ZKW5"/>
<dbReference type="EMBL" id="CNFT01000669">
    <property type="protein sequence ID" value="CKS12610.1"/>
    <property type="molecule type" value="Genomic_DNA"/>
</dbReference>
<dbReference type="EMBL" id="COPH01000047">
    <property type="protein sequence ID" value="CLX07733.1"/>
    <property type="molecule type" value="Genomic_DNA"/>
</dbReference>
<evidence type="ECO:0000313" key="5">
    <source>
        <dbReference type="EMBL" id="CKS12610.1"/>
    </source>
</evidence>
<dbReference type="PATRIC" id="fig|1773.211.peg.2980"/>
<dbReference type="InterPro" id="IPR029058">
    <property type="entry name" value="AB_hydrolase_fold"/>
</dbReference>
<evidence type="ECO:0000313" key="15">
    <source>
        <dbReference type="Proteomes" id="UP000050164"/>
    </source>
</evidence>
<dbReference type="Proteomes" id="UP000046947">
    <property type="component" value="Unassembled WGS sequence"/>
</dbReference>
<keyword evidence="7" id="KW-0575">Peroxidase</keyword>
<evidence type="ECO:0000313" key="13">
    <source>
        <dbReference type="Proteomes" id="UP000048948"/>
    </source>
</evidence>
<reference evidence="10 11" key="1">
    <citation type="submission" date="2015-03" db="EMBL/GenBank/DDBJ databases">
        <authorList>
            <consortium name="Pathogen Informatics"/>
        </authorList>
    </citation>
    <scope>NUCLEOTIDE SEQUENCE [LARGE SCALE GENOMIC DNA]</scope>
    <source>
        <strain evidence="4 13">Bir 172</strain>
        <strain evidence="5 15">Bir 185</strain>
        <strain evidence="2 12">G09901357</strain>
        <strain evidence="3 11">H09601792</strain>
        <strain evidence="10">K00500041</strain>
    </source>
</reference>
<protein>
    <submittedName>
        <fullName evidence="7">Alpha/beta fold family hydrolase</fullName>
    </submittedName>
    <submittedName>
        <fullName evidence="8">Non-heme chloroperoxidase</fullName>
        <ecNumber evidence="7 8">1.11.1.10</ecNumber>
    </submittedName>
</protein>
<feature type="domain" description="AB hydrolase-1" evidence="1">
    <location>
        <begin position="47"/>
        <end position="291"/>
    </location>
</feature>
<evidence type="ECO:0000313" key="2">
    <source>
        <dbReference type="EMBL" id="CFE34960.1"/>
    </source>
</evidence>
<dbReference type="STRING" id="115862.BBG46_17260"/>
<reference evidence="8 16" key="4">
    <citation type="submission" date="2016-04" db="EMBL/GenBank/DDBJ databases">
        <authorList>
            <person name="Bigi M."/>
            <person name="Bigi F."/>
            <person name="Soria M.A."/>
        </authorList>
    </citation>
    <scope>NUCLEOTIDE SEQUENCE [LARGE SCALE GENOMIC DNA]</scope>
    <source>
        <strain evidence="8 16">6548</strain>
    </source>
</reference>
<dbReference type="Proteomes" id="UP000048948">
    <property type="component" value="Unassembled WGS sequence"/>
</dbReference>
<reference evidence="7" key="3">
    <citation type="submission" date="2015-03" db="EMBL/GenBank/DDBJ databases">
        <authorList>
            <person name="Murphy D."/>
        </authorList>
    </citation>
    <scope>NUCLEOTIDE SEQUENCE [LARGE SCALE GENOMIC DNA]</scope>
    <source>
        <strain evidence="7">K00500041</strain>
    </source>
</reference>
<dbReference type="EC" id="1.11.1.10" evidence="7 8"/>
<evidence type="ECO:0000313" key="6">
    <source>
        <dbReference type="EMBL" id="CLX07733.1"/>
    </source>
</evidence>
<dbReference type="EMBL" id="CNGE01000105">
    <property type="protein sequence ID" value="CKR88785.1"/>
    <property type="molecule type" value="Genomic_DNA"/>
</dbReference>
<dbReference type="PANTHER" id="PTHR45763">
    <property type="entry name" value="HYDROLASE, ALPHA/BETA FOLD FAMILY PROTEIN, EXPRESSED-RELATED"/>
    <property type="match status" value="1"/>
</dbReference>
<dbReference type="EMBL" id="CFOE01000011">
    <property type="protein sequence ID" value="CFE34960.1"/>
    <property type="molecule type" value="Genomic_DNA"/>
</dbReference>
<dbReference type="GO" id="GO:0016691">
    <property type="term" value="F:chloride peroxidase activity"/>
    <property type="evidence" value="ECO:0007669"/>
    <property type="project" value="UniProtKB-EC"/>
</dbReference>
<dbReference type="Proteomes" id="UP000300237">
    <property type="component" value="Chromosome"/>
</dbReference>
<proteinExistence type="predicted"/>
<dbReference type="Proteomes" id="UP000050164">
    <property type="component" value="Unassembled WGS sequence"/>
</dbReference>
<dbReference type="GO" id="GO:0016787">
    <property type="term" value="F:hydrolase activity"/>
    <property type="evidence" value="ECO:0007669"/>
    <property type="project" value="UniProtKB-KW"/>
</dbReference>
<evidence type="ECO:0000313" key="7">
    <source>
        <dbReference type="EMBL" id="COV27424.1"/>
    </source>
</evidence>
<gene>
    <name evidence="7" type="primary">cpo_1</name>
    <name evidence="3" type="synonym">cpo</name>
    <name evidence="4" type="synonym">cpo_3</name>
    <name evidence="8" type="ORF">A4S10_03460</name>
    <name evidence="9" type="ORF">DKC2_3517</name>
    <name evidence="2" type="ORF">ERS007681_00188</name>
    <name evidence="3" type="ORF">ERS007688_01051</name>
    <name evidence="7" type="ORF">ERS007703_01007</name>
    <name evidence="4" type="ORF">ERS027646_00880</name>
    <name evidence="5" type="ORF">ERS027659_02675</name>
    <name evidence="6" type="ORF">ERS094118_03965</name>
</gene>
<evidence type="ECO:0000313" key="17">
    <source>
        <dbReference type="Proteomes" id="UP000300237"/>
    </source>
</evidence>
<evidence type="ECO:0000313" key="11">
    <source>
        <dbReference type="Proteomes" id="UP000046947"/>
    </source>
</evidence>
<evidence type="ECO:0000313" key="4">
    <source>
        <dbReference type="EMBL" id="CKR88785.1"/>
    </source>
</evidence>
<dbReference type="Proteomes" id="UP000038802">
    <property type="component" value="Unassembled WGS sequence"/>
</dbReference>
<evidence type="ECO:0000259" key="1">
    <source>
        <dbReference type="Pfam" id="PF00561"/>
    </source>
</evidence>
<dbReference type="Pfam" id="PF00561">
    <property type="entry name" value="Abhydrolase_1"/>
    <property type="match status" value="1"/>
</dbReference>
<reference evidence="6 14" key="2">
    <citation type="submission" date="2015-03" db="EMBL/GenBank/DDBJ databases">
        <authorList>
            <consortium name="Pathogen Informatics"/>
            <person name="Murphy D."/>
        </authorList>
    </citation>
    <scope>NUCLEOTIDE SEQUENCE [LARGE SCALE GENOMIC DNA]</scope>
    <source>
        <strain evidence="6 14">0268S</strain>
    </source>
</reference>
<keyword evidence="7" id="KW-0378">Hydrolase</keyword>
<evidence type="ECO:0000313" key="8">
    <source>
        <dbReference type="EMBL" id="OMH61270.1"/>
    </source>
</evidence>
<organism evidence="7 10">
    <name type="scientific">Mycobacterium tuberculosis</name>
    <dbReference type="NCBI Taxonomy" id="1773"/>
    <lineage>
        <taxon>Bacteria</taxon>
        <taxon>Bacillati</taxon>
        <taxon>Actinomycetota</taxon>
        <taxon>Actinomycetes</taxon>
        <taxon>Mycobacteriales</taxon>
        <taxon>Mycobacteriaceae</taxon>
        <taxon>Mycobacterium</taxon>
        <taxon>Mycobacterium tuberculosis complex</taxon>
    </lineage>
</organism>
<dbReference type="EMBL" id="LWDQ01000001">
    <property type="protein sequence ID" value="OMH61270.1"/>
    <property type="molecule type" value="Genomic_DNA"/>
</dbReference>
<evidence type="ECO:0000313" key="16">
    <source>
        <dbReference type="Proteomes" id="UP000189452"/>
    </source>
</evidence>
<dbReference type="PANTHER" id="PTHR45763:SF46">
    <property type="entry name" value="AB HYDROLASE-1 DOMAIN-CONTAINING PROTEIN"/>
    <property type="match status" value="1"/>
</dbReference>
<dbReference type="OMA" id="WTHAEPI"/>
<accession>A0A0E7ZKW5</accession>
<dbReference type="Proteomes" id="UP000050139">
    <property type="component" value="Unassembled WGS sequence"/>
</dbReference>
<reference evidence="8 16" key="5">
    <citation type="submission" date="2017-02" db="EMBL/GenBank/DDBJ databases">
        <title>Protein polymorphisms may explain contrasting epidemiological fitness of two variants of a multidrug-resistant Mycobacterium tuberculosis strain.</title>
        <authorList>
            <person name="Bigi M.M."/>
            <person name="Lopez B."/>
            <person name="Blanco F.C."/>
            <person name="Sasiain M.C."/>
            <person name="De La Barrera S."/>
            <person name="Ritacco V."/>
            <person name="Bigi F."/>
            <person name="Soria M.A."/>
        </authorList>
    </citation>
    <scope>NUCLEOTIDE SEQUENCE [LARGE SCALE GENOMIC DNA]</scope>
    <source>
        <strain evidence="8 16">6548</strain>
    </source>
</reference>
<evidence type="ECO:0000313" key="14">
    <source>
        <dbReference type="Proteomes" id="UP000050139"/>
    </source>
</evidence>
<dbReference type="SUPFAM" id="SSF53474">
    <property type="entry name" value="alpha/beta-Hydrolases"/>
    <property type="match status" value="1"/>
</dbReference>
<dbReference type="EMBL" id="CFOH01000120">
    <property type="protein sequence ID" value="CFE48336.1"/>
    <property type="molecule type" value="Genomic_DNA"/>
</dbReference>
<sequence length="310" mass="33876">MLLTGPPPSLPERIRTDEADVLMLPDGRALAYLEWGDSTGYPAFYFHGTPSSRLEGAFADGAARRTGFRLIAIDRPGYGRSTFQAGRNFRDWPADVCALADAFELEEFGVVGHSGAGPHLFACGAVIPRTRLAFVGALGPWGPLATPDIMRSLNAADRCYARLARSGPRLFGALFAPLGWCAKYTPGLFSTLLAAAVPAADKHLLSDERFGRHLRAIQLEAFRQGSRGAAYESFLQFRPWGFDLAEVAVPTHIWLGDRDSFVPRAMGEYLQRAIPHVDLHWAHGKGHFNIEDWDAILAACALDIGKRRGG</sequence>
<dbReference type="Proteomes" id="UP000189452">
    <property type="component" value="Chromosome"/>
</dbReference>
<dbReference type="InterPro" id="IPR000073">
    <property type="entry name" value="AB_hydrolase_1"/>
</dbReference>
<dbReference type="EMBL" id="CSAE01000075">
    <property type="protein sequence ID" value="COV27424.1"/>
    <property type="molecule type" value="Genomic_DNA"/>
</dbReference>
<keyword evidence="7" id="KW-0560">Oxidoreductase</keyword>